<dbReference type="SUPFAM" id="SSF48264">
    <property type="entry name" value="Cytochrome P450"/>
    <property type="match status" value="1"/>
</dbReference>
<evidence type="ECO:0000256" key="23">
    <source>
        <dbReference type="ARBA" id="ARBA00023239"/>
    </source>
</evidence>
<evidence type="ECO:0000256" key="17">
    <source>
        <dbReference type="ARBA" id="ARBA00022989"/>
    </source>
</evidence>
<organism evidence="30 31">
    <name type="scientific">Scyliorhinus torazame</name>
    <name type="common">Cloudy catshark</name>
    <name type="synonym">Catulus torazame</name>
    <dbReference type="NCBI Taxonomy" id="75743"/>
    <lineage>
        <taxon>Eukaryota</taxon>
        <taxon>Metazoa</taxon>
        <taxon>Chordata</taxon>
        <taxon>Craniata</taxon>
        <taxon>Vertebrata</taxon>
        <taxon>Chondrichthyes</taxon>
        <taxon>Elasmobranchii</taxon>
        <taxon>Galeomorphii</taxon>
        <taxon>Galeoidea</taxon>
        <taxon>Carcharhiniformes</taxon>
        <taxon>Scyliorhinidae</taxon>
        <taxon>Scyliorhinus</taxon>
    </lineage>
</organism>
<keyword evidence="9" id="KW-0644">Prostaglandin metabolism</keyword>
<evidence type="ECO:0000256" key="1">
    <source>
        <dbReference type="ARBA" id="ARBA00000463"/>
    </source>
</evidence>
<dbReference type="PROSITE" id="PS00086">
    <property type="entry name" value="CYTOCHROME_P450"/>
    <property type="match status" value="1"/>
</dbReference>
<dbReference type="Pfam" id="PF00067">
    <property type="entry name" value="p450"/>
    <property type="match status" value="1"/>
</dbReference>
<dbReference type="OMA" id="KFITRMK"/>
<keyword evidence="11" id="KW-0643">Prostaglandin biosynthesis</keyword>
<dbReference type="PANTHER" id="PTHR24306:SF4">
    <property type="entry name" value="PROSTACYCLIN SYNTHASE"/>
    <property type="match status" value="1"/>
</dbReference>
<dbReference type="InterPro" id="IPR036396">
    <property type="entry name" value="Cyt_P450_sf"/>
</dbReference>
<evidence type="ECO:0000256" key="27">
    <source>
        <dbReference type="PIRSR" id="PIRSR000047-1"/>
    </source>
</evidence>
<keyword evidence="17" id="KW-1133">Transmembrane helix</keyword>
<evidence type="ECO:0000256" key="16">
    <source>
        <dbReference type="ARBA" id="ARBA00022832"/>
    </source>
</evidence>
<evidence type="ECO:0000256" key="8">
    <source>
        <dbReference type="ARBA" id="ARBA00017409"/>
    </source>
</evidence>
<comment type="catalytic activity">
    <reaction evidence="1">
        <text>prostaglandin H2 = prostaglandin I2</text>
        <dbReference type="Rhea" id="RHEA:23580"/>
        <dbReference type="ChEBI" id="CHEBI:57403"/>
        <dbReference type="ChEBI" id="CHEBI:57405"/>
        <dbReference type="EC" id="5.3.99.4"/>
    </reaction>
    <physiologicalReaction direction="left-to-right" evidence="1">
        <dbReference type="Rhea" id="RHEA:23581"/>
    </physiologicalReaction>
</comment>
<dbReference type="GO" id="GO:0004497">
    <property type="term" value="F:monooxygenase activity"/>
    <property type="evidence" value="ECO:0007669"/>
    <property type="project" value="UniProtKB-KW"/>
</dbReference>
<accession>A0A401PK06</accession>
<dbReference type="GO" id="GO:0005506">
    <property type="term" value="F:iron ion binding"/>
    <property type="evidence" value="ECO:0007669"/>
    <property type="project" value="InterPro"/>
</dbReference>
<keyword evidence="10" id="KW-0444">Lipid biosynthesis</keyword>
<evidence type="ECO:0000256" key="10">
    <source>
        <dbReference type="ARBA" id="ARBA00022516"/>
    </source>
</evidence>
<keyword evidence="29" id="KW-0560">Oxidoreductase</keyword>
<feature type="binding site" evidence="28">
    <location>
        <position position="263"/>
    </location>
    <ligand>
        <name>substrate</name>
    </ligand>
</feature>
<dbReference type="EC" id="5.3.99.4" evidence="6"/>
<gene>
    <name evidence="30" type="ORF">scyTo_0006791</name>
</gene>
<evidence type="ECO:0000256" key="9">
    <source>
        <dbReference type="ARBA" id="ARBA00022501"/>
    </source>
</evidence>
<comment type="catalytic activity">
    <reaction evidence="2">
        <text>a hydroperoxyeicosatetraenoate = an oxoeicosatetraenoate + H2O</text>
        <dbReference type="Rhea" id="RHEA:55556"/>
        <dbReference type="ChEBI" id="CHEBI:15377"/>
        <dbReference type="ChEBI" id="CHEBI:59720"/>
        <dbReference type="ChEBI" id="CHEBI:131859"/>
        <dbReference type="EC" id="4.2.1.152"/>
    </reaction>
    <physiologicalReaction direction="left-to-right" evidence="2">
        <dbReference type="Rhea" id="RHEA:55557"/>
    </physiologicalReaction>
</comment>
<keyword evidence="31" id="KW-1185">Reference proteome</keyword>
<comment type="function">
    <text evidence="26">Catalyzes the biosynthesis and metabolism of eicosanoids. Catalyzes the isomerization of prostaglandin H2 to prostacyclin (= prostaglandin I2), a potent mediator of vasodilation and inhibitor of platelet aggregation. Additionally, displays dehydratase activity, toward hydroperoxyeicosatetraenoates (HPETEs), especially toward (15S)-hydroperoxy-(5Z,8Z,11Z,13E)-eicosatetraenoate (15(S)-HPETE).</text>
</comment>
<evidence type="ECO:0000256" key="20">
    <source>
        <dbReference type="ARBA" id="ARBA00023136"/>
    </source>
</evidence>
<feature type="non-terminal residue" evidence="30">
    <location>
        <position position="1"/>
    </location>
</feature>
<evidence type="ECO:0000256" key="14">
    <source>
        <dbReference type="ARBA" id="ARBA00022723"/>
    </source>
</evidence>
<evidence type="ECO:0000256" key="18">
    <source>
        <dbReference type="ARBA" id="ARBA00023004"/>
    </source>
</evidence>
<keyword evidence="15" id="KW-0256">Endoplasmic reticulum</keyword>
<comment type="similarity">
    <text evidence="5 29">Belongs to the cytochrome P450 family.</text>
</comment>
<evidence type="ECO:0000256" key="3">
    <source>
        <dbReference type="ARBA" id="ARBA00001971"/>
    </source>
</evidence>
<evidence type="ECO:0000256" key="19">
    <source>
        <dbReference type="ARBA" id="ARBA00023098"/>
    </source>
</evidence>
<dbReference type="InterPro" id="IPR017972">
    <property type="entry name" value="Cyt_P450_CS"/>
</dbReference>
<keyword evidence="13" id="KW-0812">Transmembrane</keyword>
<keyword evidence="23" id="KW-0456">Lyase</keyword>
<dbReference type="GO" id="GO:0001516">
    <property type="term" value="P:prostaglandin biosynthetic process"/>
    <property type="evidence" value="ECO:0007669"/>
    <property type="project" value="UniProtKB-KW"/>
</dbReference>
<keyword evidence="19" id="KW-0443">Lipid metabolism</keyword>
<protein>
    <recommendedName>
        <fullName evidence="8">Prostacyclin synthase</fullName>
        <ecNumber evidence="7">4.2.1.152</ecNumber>
        <ecNumber evidence="6">5.3.99.4</ecNumber>
    </recommendedName>
    <alternativeName>
        <fullName evidence="25">Hydroperoxy icosatetraenoate dehydratase</fullName>
    </alternativeName>
    <alternativeName>
        <fullName evidence="24">Prostaglandin I2 synthase</fullName>
    </alternativeName>
</protein>
<evidence type="ECO:0000256" key="22">
    <source>
        <dbReference type="ARBA" id="ARBA00023235"/>
    </source>
</evidence>
<dbReference type="GO" id="GO:0008116">
    <property type="term" value="F:prostaglandin-I synthase activity"/>
    <property type="evidence" value="ECO:0007669"/>
    <property type="project" value="UniProtKB-EC"/>
</dbReference>
<keyword evidence="29" id="KW-0503">Monooxygenase</keyword>
<dbReference type="PIRSF" id="PIRSF000047">
    <property type="entry name" value="Cytochrome_CYPVIIA1"/>
    <property type="match status" value="1"/>
</dbReference>
<keyword evidence="18 27" id="KW-0408">Iron</keyword>
<reference evidence="30 31" key="1">
    <citation type="journal article" date="2018" name="Nat. Ecol. Evol.">
        <title>Shark genomes provide insights into elasmobranch evolution and the origin of vertebrates.</title>
        <authorList>
            <person name="Hara Y"/>
            <person name="Yamaguchi K"/>
            <person name="Onimaru K"/>
            <person name="Kadota M"/>
            <person name="Koyanagi M"/>
            <person name="Keeley SD"/>
            <person name="Tatsumi K"/>
            <person name="Tanaka K"/>
            <person name="Motone F"/>
            <person name="Kageyama Y"/>
            <person name="Nozu R"/>
            <person name="Adachi N"/>
            <person name="Nishimura O"/>
            <person name="Nakagawa R"/>
            <person name="Tanegashima C"/>
            <person name="Kiyatake I"/>
            <person name="Matsumoto R"/>
            <person name="Murakumo K"/>
            <person name="Nishida K"/>
            <person name="Terakita A"/>
            <person name="Kuratani S"/>
            <person name="Sato K"/>
            <person name="Hyodo S Kuraku.S."/>
        </authorList>
    </citation>
    <scope>NUCLEOTIDE SEQUENCE [LARGE SCALE GENOMIC DNA]</scope>
</reference>
<dbReference type="STRING" id="75743.A0A401PK06"/>
<evidence type="ECO:0000256" key="13">
    <source>
        <dbReference type="ARBA" id="ARBA00022692"/>
    </source>
</evidence>
<evidence type="ECO:0000256" key="4">
    <source>
        <dbReference type="ARBA" id="ARBA00004389"/>
    </source>
</evidence>
<evidence type="ECO:0000256" key="15">
    <source>
        <dbReference type="ARBA" id="ARBA00022824"/>
    </source>
</evidence>
<dbReference type="PRINTS" id="PR00385">
    <property type="entry name" value="P450"/>
</dbReference>
<dbReference type="InterPro" id="IPR024204">
    <property type="entry name" value="Cyt_P450_CYP7A1-type"/>
</dbReference>
<comment type="cofactor">
    <cofactor evidence="3 27">
        <name>heme</name>
        <dbReference type="ChEBI" id="CHEBI:30413"/>
    </cofactor>
</comment>
<dbReference type="FunFam" id="1.10.630.10:FF:000025">
    <property type="entry name" value="Prostaglandin I2 (prostacyclin) synthase"/>
    <property type="match status" value="1"/>
</dbReference>
<dbReference type="AlphaFoldDB" id="A0A401PK06"/>
<dbReference type="OrthoDB" id="6692864at2759"/>
<feature type="binding site" evidence="28">
    <location>
        <position position="353"/>
    </location>
    <ligand>
        <name>substrate</name>
    </ligand>
</feature>
<dbReference type="GO" id="GO:0106256">
    <property type="term" value="F:hydroperoxy icosatetraenoate dehydratase activity"/>
    <property type="evidence" value="ECO:0007669"/>
    <property type="project" value="UniProtKB-EC"/>
</dbReference>
<evidence type="ECO:0000256" key="5">
    <source>
        <dbReference type="ARBA" id="ARBA00010617"/>
    </source>
</evidence>
<keyword evidence="12 27" id="KW-0349">Heme</keyword>
<evidence type="ECO:0000256" key="24">
    <source>
        <dbReference type="ARBA" id="ARBA00031205"/>
    </source>
</evidence>
<evidence type="ECO:0000256" key="6">
    <source>
        <dbReference type="ARBA" id="ARBA00012204"/>
    </source>
</evidence>
<evidence type="ECO:0000256" key="28">
    <source>
        <dbReference type="PIRSR" id="PIRSR000047-2"/>
    </source>
</evidence>
<sequence>LSNEPPLDKGTIPWLGHAFDFGKDSAKFLIKMKKKYGDIFTVQIAGRFITVLLDPHSFDSVVRESSAKLNFTKYALILMDRIFNLQLPDYDHNKEKALLKMQLQGKNLSSLTQAFLSHLKIILLIDENGTKNAWKKEELFNFCYDAMFRAGYLTLFGNEAVQINEQTSKVKDGIHSAQLYNVYKRLDQLLMKLVSSTLSADEKKEATLVKNRLWQLLSVENLNAKVNRSSWLENYRNQLQNLGVHPDMQARAMVLQLWATQGNSGPAAFWLLVFLLKHPEAMAAVQEEVKNIGFSHAMSTITQDVLDNTPILDSVLNETLRLTAAPYITREICQDMSLQLADGRKYLLRTGDRLCLFPYLSPQMDPEIYEGPEKFKYDRFLNKDGTKKTTFFKGGKQLKYYNMPWGAGVHVCIGQSFARNSLKLFAFIMLSSFDFQLDDPKADVPAFNTSRYGFGLMQPENDITFLYKPKVEEPKGQQSNRY</sequence>
<dbReference type="EMBL" id="BFAA01002352">
    <property type="protein sequence ID" value="GCB73479.1"/>
    <property type="molecule type" value="Genomic_DNA"/>
</dbReference>
<dbReference type="PRINTS" id="PR00465">
    <property type="entry name" value="EP450IV"/>
</dbReference>
<evidence type="ECO:0000256" key="7">
    <source>
        <dbReference type="ARBA" id="ARBA00013084"/>
    </source>
</evidence>
<evidence type="ECO:0000256" key="11">
    <source>
        <dbReference type="ARBA" id="ARBA00022585"/>
    </source>
</evidence>
<keyword evidence="14 27" id="KW-0479">Metal-binding</keyword>
<dbReference type="GO" id="GO:0005789">
    <property type="term" value="C:endoplasmic reticulum membrane"/>
    <property type="evidence" value="ECO:0007669"/>
    <property type="project" value="UniProtKB-SubCell"/>
</dbReference>
<comment type="caution">
    <text evidence="30">The sequence shown here is derived from an EMBL/GenBank/DDBJ whole genome shotgun (WGS) entry which is preliminary data.</text>
</comment>
<dbReference type="EC" id="4.2.1.152" evidence="7"/>
<keyword evidence="21" id="KW-0275">Fatty acid biosynthesis</keyword>
<evidence type="ECO:0000313" key="31">
    <source>
        <dbReference type="Proteomes" id="UP000288216"/>
    </source>
</evidence>
<dbReference type="Proteomes" id="UP000288216">
    <property type="component" value="Unassembled WGS sequence"/>
</dbReference>
<dbReference type="PANTHER" id="PTHR24306">
    <property type="match status" value="1"/>
</dbReference>
<dbReference type="Gene3D" id="1.10.630.10">
    <property type="entry name" value="Cytochrome P450"/>
    <property type="match status" value="1"/>
</dbReference>
<dbReference type="GO" id="GO:0020037">
    <property type="term" value="F:heme binding"/>
    <property type="evidence" value="ECO:0007669"/>
    <property type="project" value="InterPro"/>
</dbReference>
<feature type="binding site" description="axial binding residue" evidence="27">
    <location>
        <position position="412"/>
    </location>
    <ligand>
        <name>heme</name>
        <dbReference type="ChEBI" id="CHEBI:30413"/>
    </ligand>
    <ligandPart>
        <name>Fe</name>
        <dbReference type="ChEBI" id="CHEBI:18248"/>
    </ligandPart>
</feature>
<feature type="binding site" evidence="28">
    <location>
        <position position="81"/>
    </location>
    <ligand>
        <name>substrate</name>
    </ligand>
</feature>
<evidence type="ECO:0000256" key="26">
    <source>
        <dbReference type="ARBA" id="ARBA00045141"/>
    </source>
</evidence>
<evidence type="ECO:0000256" key="29">
    <source>
        <dbReference type="RuleBase" id="RU000461"/>
    </source>
</evidence>
<evidence type="ECO:0000256" key="21">
    <source>
        <dbReference type="ARBA" id="ARBA00023160"/>
    </source>
</evidence>
<keyword evidence="22" id="KW-0413">Isomerase</keyword>
<name>A0A401PK06_SCYTO</name>
<evidence type="ECO:0000256" key="25">
    <source>
        <dbReference type="ARBA" id="ARBA00033404"/>
    </source>
</evidence>
<dbReference type="GO" id="GO:0016705">
    <property type="term" value="F:oxidoreductase activity, acting on paired donors, with incorporation or reduction of molecular oxygen"/>
    <property type="evidence" value="ECO:0007669"/>
    <property type="project" value="InterPro"/>
</dbReference>
<keyword evidence="16" id="KW-0276">Fatty acid metabolism</keyword>
<proteinExistence type="inferred from homology"/>
<evidence type="ECO:0000256" key="12">
    <source>
        <dbReference type="ARBA" id="ARBA00022617"/>
    </source>
</evidence>
<comment type="subcellular location">
    <subcellularLocation>
        <location evidence="4">Endoplasmic reticulum membrane</location>
        <topology evidence="4">Single-pass membrane protein</topology>
    </subcellularLocation>
</comment>
<keyword evidence="20" id="KW-0472">Membrane</keyword>
<evidence type="ECO:0000313" key="30">
    <source>
        <dbReference type="EMBL" id="GCB73479.1"/>
    </source>
</evidence>
<dbReference type="InterPro" id="IPR001128">
    <property type="entry name" value="Cyt_P450"/>
</dbReference>
<feature type="binding site" evidence="28">
    <location>
        <position position="87"/>
    </location>
    <ligand>
        <name>substrate</name>
    </ligand>
</feature>
<dbReference type="InterPro" id="IPR002403">
    <property type="entry name" value="Cyt_P450_E_grp-IV"/>
</dbReference>
<evidence type="ECO:0000256" key="2">
    <source>
        <dbReference type="ARBA" id="ARBA00001719"/>
    </source>
</evidence>